<comment type="caution">
    <text evidence="1">The sequence shown here is derived from an EMBL/GenBank/DDBJ whole genome shotgun (WGS) entry which is preliminary data.</text>
</comment>
<keyword evidence="2" id="KW-1185">Reference proteome</keyword>
<gene>
    <name evidence="1" type="ORF">M8N44_03510</name>
</gene>
<dbReference type="RefSeq" id="WP_182916208.1">
    <property type="nucleotide sequence ID" value="NZ_JAMGSI010000001.1"/>
</dbReference>
<protein>
    <submittedName>
        <fullName evidence="1">DUF3486 family protein</fullName>
    </submittedName>
</protein>
<dbReference type="InterPro" id="IPR021874">
    <property type="entry name" value="Phage_Mu_Gp27"/>
</dbReference>
<sequence>MKKLRQDSVAANLPPYLRDAVDEMFFSGTTYKAVQERVAEDGITWSLTSIAQYYHNHVQPLMATRRKDIAAKLNKMDASDLDEATLQAVRSTVFDLATSPGSDPKTLKTLFGIVQSYAKGKMESTRLQLDIDKWQTMAAQALLDKALSPEVQAIVNGEGSDAQKVAMLRPLLFGKAQTITPEFING</sequence>
<dbReference type="EMBL" id="JAMGSI010000001">
    <property type="protein sequence ID" value="MCL6656384.1"/>
    <property type="molecule type" value="Genomic_DNA"/>
</dbReference>
<reference evidence="1 2" key="1">
    <citation type="submission" date="2022-03" db="EMBL/GenBank/DDBJ databases">
        <title>Taxonomic description of new species and reclassification of some bacterial strains.</title>
        <authorList>
            <person name="Ndongo S."/>
        </authorList>
    </citation>
    <scope>NUCLEOTIDE SEQUENCE [LARGE SCALE GENOMIC DNA]</scope>
    <source>
        <strain evidence="1 2">Marseille-P6666</strain>
    </source>
</reference>
<proteinExistence type="predicted"/>
<dbReference type="Proteomes" id="UP001202031">
    <property type="component" value="Unassembled WGS sequence"/>
</dbReference>
<evidence type="ECO:0000313" key="2">
    <source>
        <dbReference type="Proteomes" id="UP001202031"/>
    </source>
</evidence>
<evidence type="ECO:0000313" key="1">
    <source>
        <dbReference type="EMBL" id="MCL6656384.1"/>
    </source>
</evidence>
<accession>A0ABT0R5L3</accession>
<dbReference type="GeneID" id="84022908"/>
<name>A0ABT0R5L3_9BACT</name>
<dbReference type="Pfam" id="PF11985">
    <property type="entry name" value="Phage_Mu_Gp27"/>
    <property type="match status" value="1"/>
</dbReference>
<organism evidence="1 2">
    <name type="scientific">Akkermansia massiliensis</name>
    <dbReference type="NCBI Taxonomy" id="2927224"/>
    <lineage>
        <taxon>Bacteria</taxon>
        <taxon>Pseudomonadati</taxon>
        <taxon>Verrucomicrobiota</taxon>
        <taxon>Verrucomicrobiia</taxon>
        <taxon>Verrucomicrobiales</taxon>
        <taxon>Akkermansiaceae</taxon>
        <taxon>Akkermansia</taxon>
    </lineage>
</organism>